<dbReference type="PANTHER" id="PTHR12830:SF9">
    <property type="entry name" value="ANAPHASE-PROMOTING COMPLEX SUBUNIT 5"/>
    <property type="match status" value="1"/>
</dbReference>
<dbReference type="PANTHER" id="PTHR12830">
    <property type="entry name" value="ANAPHASE-PROMOTING COMPLEX SUBUNIT 5"/>
    <property type="match status" value="1"/>
</dbReference>
<evidence type="ECO:0000256" key="5">
    <source>
        <dbReference type="ARBA" id="ARBA00022786"/>
    </source>
</evidence>
<dbReference type="RefSeq" id="XP_025358416.1">
    <property type="nucleotide sequence ID" value="XM_025502041.1"/>
</dbReference>
<keyword evidence="5" id="KW-0833">Ubl conjugation pathway</keyword>
<keyword evidence="12" id="KW-1185">Reference proteome</keyword>
<evidence type="ECO:0000259" key="10">
    <source>
        <dbReference type="Pfam" id="PF12862"/>
    </source>
</evidence>
<proteinExistence type="inferred from homology"/>
<dbReference type="InterPro" id="IPR011990">
    <property type="entry name" value="TPR-like_helical_dom_sf"/>
</dbReference>
<evidence type="ECO:0000256" key="6">
    <source>
        <dbReference type="ARBA" id="ARBA00023306"/>
    </source>
</evidence>
<comment type="function">
    <text evidence="8">Component of the anaphase promoting complex/cyclosome (APC/C), a cell cycle-regulated E3 ubiquitin ligase that controls progression through mitosis and the G1 phase of the cell cycle. The APC/C complex acts by mediating ubiquitination and subsequent degradation of target proteins: it mainly mediates the formation of 'Lys-11'-linked polyubiquitin chains and, to a lower extent, the formation of 'Lys-48'- and 'Lys-63'-linked polyubiquitin chains. The APC/C complex catalyzes assembly of branched 'Lys-11'-/'Lys-48'-linked branched ubiquitin chains on target proteins.</text>
</comment>
<keyword evidence="6" id="KW-0131">Cell cycle</keyword>
<keyword evidence="4" id="KW-0498">Mitosis</keyword>
<evidence type="ECO:0000313" key="12">
    <source>
        <dbReference type="Proteomes" id="UP000245771"/>
    </source>
</evidence>
<protein>
    <recommendedName>
        <fullName evidence="2">Anaphase-promoting complex subunit 5</fullName>
    </recommendedName>
    <alternativeName>
        <fullName evidence="7">Cyclosome subunit 5</fullName>
    </alternativeName>
</protein>
<feature type="domain" description="Anaphase-promoting complex subunit 5" evidence="10">
    <location>
        <begin position="200"/>
        <end position="274"/>
    </location>
</feature>
<dbReference type="GO" id="GO:0031145">
    <property type="term" value="P:anaphase-promoting complex-dependent catabolic process"/>
    <property type="evidence" value="ECO:0007669"/>
    <property type="project" value="TreeGrafter"/>
</dbReference>
<evidence type="ECO:0000256" key="9">
    <source>
        <dbReference type="SAM" id="MobiDB-lite"/>
    </source>
</evidence>
<evidence type="ECO:0000313" key="11">
    <source>
        <dbReference type="EMBL" id="PWN38114.1"/>
    </source>
</evidence>
<dbReference type="GO" id="GO:0005680">
    <property type="term" value="C:anaphase-promoting complex"/>
    <property type="evidence" value="ECO:0007669"/>
    <property type="project" value="InterPro"/>
</dbReference>
<evidence type="ECO:0000256" key="2">
    <source>
        <dbReference type="ARBA" id="ARBA00016066"/>
    </source>
</evidence>
<reference evidence="11 12" key="1">
    <citation type="journal article" date="2018" name="Mol. Biol. Evol.">
        <title>Broad Genomic Sampling Reveals a Smut Pathogenic Ancestry of the Fungal Clade Ustilaginomycotina.</title>
        <authorList>
            <person name="Kijpornyongpan T."/>
            <person name="Mondo S.J."/>
            <person name="Barry K."/>
            <person name="Sandor L."/>
            <person name="Lee J."/>
            <person name="Lipzen A."/>
            <person name="Pangilinan J."/>
            <person name="LaButti K."/>
            <person name="Hainaut M."/>
            <person name="Henrissat B."/>
            <person name="Grigoriev I.V."/>
            <person name="Spatafora J.W."/>
            <person name="Aime M.C."/>
        </authorList>
    </citation>
    <scope>NUCLEOTIDE SEQUENCE [LARGE SCALE GENOMIC DNA]</scope>
    <source>
        <strain evidence="11 12">MCA 3882</strain>
    </source>
</reference>
<dbReference type="InterPro" id="IPR037679">
    <property type="entry name" value="Apc5"/>
</dbReference>
<dbReference type="GO" id="GO:0045842">
    <property type="term" value="P:positive regulation of mitotic metaphase/anaphase transition"/>
    <property type="evidence" value="ECO:0007669"/>
    <property type="project" value="TreeGrafter"/>
</dbReference>
<dbReference type="AlphaFoldDB" id="A0A316VLH2"/>
<feature type="region of interest" description="Disordered" evidence="9">
    <location>
        <begin position="477"/>
        <end position="506"/>
    </location>
</feature>
<dbReference type="UniPathway" id="UPA00143"/>
<dbReference type="Proteomes" id="UP000245771">
    <property type="component" value="Unassembled WGS sequence"/>
</dbReference>
<sequence>METAYTQPWPGGLSGIEIAICALIHFYVQHEPLNETGPLLTRLLSFTIRLIFRVDPYANDLTTFNNQLRAYLKGNTDKFDDESSSRSIDAIIQSITDCIDEATTFSGLHTFFSRIERLLMREEMYDELQNMTIRPAERQIDESSPFGYFIHRCLETYLSLEDDEFGKIVEKIEAWVVNDQVDAQFTVSLNLSSEEEVALAMRKGDYATARALLEGSFDRPPAAMLGRSLPETLLYNAVFHVKTKAYDTARDSLREALRLARGVNDTRAIASCDDLLRQIEFEERKARPRPKLRTMDSDMNIEGESKTIKHKRDAYQQIEDANPLLGVLQGIEDLQKQARKRITGLGDDGLDDPNVCEYDLLQSNIWQLIGSEGNAKAMQNVNRDDSATITNWTAKEYALSHALSQAKGEAMNGRVSKALGILIEPELIKTMDINMLQNWHSEMLRIVYQAAKRSGSEATASKIERLRPELKYATGYAGHSQSSSEVRHASDPFRPNEASFGQQVRTSKEEDLSNLLFEAVQMRLISNEPSKALSTSMQVIHEAGRSNLFTLHRRGVVEASESLLALGQVQQAQDLLDEIMARTLVDQDIEARADVSWTYSRAILARKSDEAYKESFSWLNRAIEGYRSAQMWPKLKEVLYVKARIAHHLNDSEQRDEAAQEYNFITEECSKIDEEESEILEKLQDVAALVSARTASGG</sequence>
<organism evidence="11 12">
    <name type="scientific">Meira miltonrushii</name>
    <dbReference type="NCBI Taxonomy" id="1280837"/>
    <lineage>
        <taxon>Eukaryota</taxon>
        <taxon>Fungi</taxon>
        <taxon>Dikarya</taxon>
        <taxon>Basidiomycota</taxon>
        <taxon>Ustilaginomycotina</taxon>
        <taxon>Exobasidiomycetes</taxon>
        <taxon>Exobasidiales</taxon>
        <taxon>Brachybasidiaceae</taxon>
        <taxon>Meira</taxon>
    </lineage>
</organism>
<dbReference type="GeneID" id="37023822"/>
<evidence type="ECO:0000256" key="3">
    <source>
        <dbReference type="ARBA" id="ARBA00022618"/>
    </source>
</evidence>
<dbReference type="InterPro" id="IPR026000">
    <property type="entry name" value="Apc5_dom"/>
</dbReference>
<keyword evidence="3" id="KW-0132">Cell division</keyword>
<evidence type="ECO:0000256" key="4">
    <source>
        <dbReference type="ARBA" id="ARBA00022776"/>
    </source>
</evidence>
<accession>A0A316VLH2</accession>
<dbReference type="STRING" id="1280837.A0A316VLH2"/>
<evidence type="ECO:0000256" key="1">
    <source>
        <dbReference type="ARBA" id="ARBA00007450"/>
    </source>
</evidence>
<gene>
    <name evidence="11" type="ORF">FA14DRAFT_23139</name>
</gene>
<dbReference type="OrthoDB" id="2504561at2759"/>
<dbReference type="Pfam" id="PF12862">
    <property type="entry name" value="ANAPC5"/>
    <property type="match status" value="1"/>
</dbReference>
<dbReference type="EMBL" id="KZ819602">
    <property type="protein sequence ID" value="PWN38114.1"/>
    <property type="molecule type" value="Genomic_DNA"/>
</dbReference>
<dbReference type="GO" id="GO:0051301">
    <property type="term" value="P:cell division"/>
    <property type="evidence" value="ECO:0007669"/>
    <property type="project" value="UniProtKB-KW"/>
</dbReference>
<comment type="similarity">
    <text evidence="1">Belongs to the APC5 family.</text>
</comment>
<name>A0A316VLH2_9BASI</name>
<dbReference type="GO" id="GO:0070979">
    <property type="term" value="P:protein K11-linked ubiquitination"/>
    <property type="evidence" value="ECO:0007669"/>
    <property type="project" value="TreeGrafter"/>
</dbReference>
<dbReference type="SUPFAM" id="SSF48452">
    <property type="entry name" value="TPR-like"/>
    <property type="match status" value="1"/>
</dbReference>
<evidence type="ECO:0000256" key="7">
    <source>
        <dbReference type="ARBA" id="ARBA00031069"/>
    </source>
</evidence>
<evidence type="ECO:0000256" key="8">
    <source>
        <dbReference type="ARBA" id="ARBA00045696"/>
    </source>
</evidence>
<dbReference type="InParanoid" id="A0A316VLH2"/>